<organism evidence="1 2">
    <name type="scientific">Brachionus plicatilis</name>
    <name type="common">Marine rotifer</name>
    <name type="synonym">Brachionus muelleri</name>
    <dbReference type="NCBI Taxonomy" id="10195"/>
    <lineage>
        <taxon>Eukaryota</taxon>
        <taxon>Metazoa</taxon>
        <taxon>Spiralia</taxon>
        <taxon>Gnathifera</taxon>
        <taxon>Rotifera</taxon>
        <taxon>Eurotatoria</taxon>
        <taxon>Monogononta</taxon>
        <taxon>Pseudotrocha</taxon>
        <taxon>Ploima</taxon>
        <taxon>Brachionidae</taxon>
        <taxon>Brachionus</taxon>
    </lineage>
</organism>
<dbReference type="Proteomes" id="UP000276133">
    <property type="component" value="Unassembled WGS sequence"/>
</dbReference>
<protein>
    <submittedName>
        <fullName evidence="1">Uncharacterized protein</fullName>
    </submittedName>
</protein>
<feature type="non-terminal residue" evidence="1">
    <location>
        <position position="1"/>
    </location>
</feature>
<reference evidence="1 2" key="1">
    <citation type="journal article" date="2018" name="Sci. Rep.">
        <title>Genomic signatures of local adaptation to the degree of environmental predictability in rotifers.</title>
        <authorList>
            <person name="Franch-Gras L."/>
            <person name="Hahn C."/>
            <person name="Garcia-Roger E.M."/>
            <person name="Carmona M.J."/>
            <person name="Serra M."/>
            <person name="Gomez A."/>
        </authorList>
    </citation>
    <scope>NUCLEOTIDE SEQUENCE [LARGE SCALE GENOMIC DNA]</scope>
    <source>
        <strain evidence="1">HYR1</strain>
    </source>
</reference>
<comment type="caution">
    <text evidence="1">The sequence shown here is derived from an EMBL/GenBank/DDBJ whole genome shotgun (WGS) entry which is preliminary data.</text>
</comment>
<name>A0A3M7PZM9_BRAPC</name>
<evidence type="ECO:0000313" key="1">
    <source>
        <dbReference type="EMBL" id="RNA04171.1"/>
    </source>
</evidence>
<sequence length="79" mass="9278">NFWFVWANRIIEIRLIACVKYWRTSSLKVSSNFSTSFDQHNYVCSSIESVVNGKRCFNWKLVTSHILAIENTKISNLVY</sequence>
<dbReference type="EMBL" id="REGN01008208">
    <property type="protein sequence ID" value="RNA04171.1"/>
    <property type="molecule type" value="Genomic_DNA"/>
</dbReference>
<dbReference type="AlphaFoldDB" id="A0A3M7PZM9"/>
<proteinExistence type="predicted"/>
<evidence type="ECO:0000313" key="2">
    <source>
        <dbReference type="Proteomes" id="UP000276133"/>
    </source>
</evidence>
<accession>A0A3M7PZM9</accession>
<gene>
    <name evidence="1" type="ORF">BpHYR1_033944</name>
</gene>
<keyword evidence="2" id="KW-1185">Reference proteome</keyword>